<dbReference type="Gene3D" id="3.30.420.40">
    <property type="match status" value="2"/>
</dbReference>
<comment type="catalytic activity">
    <reaction evidence="1">
        <text>ATP + H2O = ADP + phosphate + H(+)</text>
        <dbReference type="Rhea" id="RHEA:13065"/>
        <dbReference type="ChEBI" id="CHEBI:15377"/>
        <dbReference type="ChEBI" id="CHEBI:15378"/>
        <dbReference type="ChEBI" id="CHEBI:30616"/>
        <dbReference type="ChEBI" id="CHEBI:43474"/>
        <dbReference type="ChEBI" id="CHEBI:456216"/>
    </reaction>
</comment>
<dbReference type="Pfam" id="PF00022">
    <property type="entry name" value="Actin"/>
    <property type="match status" value="1"/>
</dbReference>
<reference evidence="2 3" key="1">
    <citation type="submission" date="2014-07" db="EMBL/GenBank/DDBJ databases">
        <authorList>
            <person name="Sibley D."/>
            <person name="Venepally P."/>
            <person name="Karamycheva S."/>
            <person name="Hadjithomas M."/>
            <person name="Khan A."/>
            <person name="Brunk B."/>
            <person name="Roos D."/>
            <person name="Caler E."/>
            <person name="Lorenzi H."/>
        </authorList>
    </citation>
    <scope>NUCLEOTIDE SEQUENCE [LARGE SCALE GENOMIC DNA]</scope>
    <source>
        <strain evidence="2 3">FOU</strain>
    </source>
</reference>
<evidence type="ECO:0000313" key="2">
    <source>
        <dbReference type="EMBL" id="KFG52882.1"/>
    </source>
</evidence>
<gene>
    <name evidence="2" type="ORF">TGFOU_253040B</name>
</gene>
<dbReference type="AlphaFoldDB" id="A0A086L8B4"/>
<dbReference type="Proteomes" id="UP000028838">
    <property type="component" value="Unassembled WGS sequence"/>
</dbReference>
<name>A0A086L8B4_TOXGO</name>
<evidence type="ECO:0000313" key="3">
    <source>
        <dbReference type="Proteomes" id="UP000028838"/>
    </source>
</evidence>
<dbReference type="VEuPathDB" id="ToxoDB:TGFOU_253040B"/>
<proteinExistence type="predicted"/>
<dbReference type="InterPro" id="IPR004000">
    <property type="entry name" value="Actin"/>
</dbReference>
<comment type="caution">
    <text evidence="2">The sequence shown here is derived from an EMBL/GenBank/DDBJ whole genome shotgun (WGS) entry which is preliminary data.</text>
</comment>
<dbReference type="InterPro" id="IPR043129">
    <property type="entry name" value="ATPase_NBD"/>
</dbReference>
<evidence type="ECO:0000256" key="1">
    <source>
        <dbReference type="ARBA" id="ARBA00049360"/>
    </source>
</evidence>
<accession>A0A086L8B4</accession>
<dbReference type="SUPFAM" id="SSF53067">
    <property type="entry name" value="Actin-like ATPase domain"/>
    <property type="match status" value="1"/>
</dbReference>
<protein>
    <submittedName>
        <fullName evidence="2">Actin-related protein ARP4A</fullName>
    </submittedName>
</protein>
<organism evidence="2 3">
    <name type="scientific">Toxoplasma gondii FOU</name>
    <dbReference type="NCBI Taxonomy" id="943167"/>
    <lineage>
        <taxon>Eukaryota</taxon>
        <taxon>Sar</taxon>
        <taxon>Alveolata</taxon>
        <taxon>Apicomplexa</taxon>
        <taxon>Conoidasida</taxon>
        <taxon>Coccidia</taxon>
        <taxon>Eucoccidiorida</taxon>
        <taxon>Eimeriorina</taxon>
        <taxon>Sarcocystidae</taxon>
        <taxon>Toxoplasma</taxon>
    </lineage>
</organism>
<sequence length="108" mass="11914">AIEACIDSCDVDVRRDLLGSVVVTGGTSLMPGLVDRVSNELHSPLLFPYSNSPVLRVRVISANTSVERVFATWLGGSILASLGTFQQLWISKREFEQHGVDIINRRCR</sequence>
<feature type="non-terminal residue" evidence="2">
    <location>
        <position position="1"/>
    </location>
</feature>
<dbReference type="PANTHER" id="PTHR11937">
    <property type="entry name" value="ACTIN"/>
    <property type="match status" value="1"/>
</dbReference>
<dbReference type="EMBL" id="AEYH02001041">
    <property type="protein sequence ID" value="KFG52882.1"/>
    <property type="molecule type" value="Genomic_DNA"/>
</dbReference>